<keyword evidence="3 5" id="KW-0067">ATP-binding</keyword>
<keyword evidence="10" id="KW-1185">Reference proteome</keyword>
<dbReference type="GO" id="GO:0005739">
    <property type="term" value="C:mitochondrion"/>
    <property type="evidence" value="ECO:0007669"/>
    <property type="project" value="TreeGrafter"/>
</dbReference>
<dbReference type="InterPro" id="IPR011761">
    <property type="entry name" value="ATP-grasp"/>
</dbReference>
<dbReference type="PANTHER" id="PTHR18866">
    <property type="entry name" value="CARBOXYLASE:PYRUVATE/ACETYL-COA/PROPIONYL-COA CARBOXYLASE"/>
    <property type="match status" value="1"/>
</dbReference>
<reference evidence="9 10" key="1">
    <citation type="journal article" date="2023" name="Life. Sci Alliance">
        <title>Evolutionary insights into 3D genome organization and epigenetic landscape of Vigna mungo.</title>
        <authorList>
            <person name="Junaid A."/>
            <person name="Singh B."/>
            <person name="Bhatia S."/>
        </authorList>
    </citation>
    <scope>NUCLEOTIDE SEQUENCE [LARGE SCALE GENOMIC DNA]</scope>
    <source>
        <strain evidence="9">Urdbean</strain>
    </source>
</reference>
<dbReference type="InterPro" id="IPR050856">
    <property type="entry name" value="Biotin_carboxylase_complex"/>
</dbReference>
<organism evidence="9 10">
    <name type="scientific">Vigna mungo</name>
    <name type="common">Black gram</name>
    <name type="synonym">Phaseolus mungo</name>
    <dbReference type="NCBI Taxonomy" id="3915"/>
    <lineage>
        <taxon>Eukaryota</taxon>
        <taxon>Viridiplantae</taxon>
        <taxon>Streptophyta</taxon>
        <taxon>Embryophyta</taxon>
        <taxon>Tracheophyta</taxon>
        <taxon>Spermatophyta</taxon>
        <taxon>Magnoliopsida</taxon>
        <taxon>eudicotyledons</taxon>
        <taxon>Gunneridae</taxon>
        <taxon>Pentapetalae</taxon>
        <taxon>rosids</taxon>
        <taxon>fabids</taxon>
        <taxon>Fabales</taxon>
        <taxon>Fabaceae</taxon>
        <taxon>Papilionoideae</taxon>
        <taxon>50 kb inversion clade</taxon>
        <taxon>NPAAA clade</taxon>
        <taxon>indigoferoid/millettioid clade</taxon>
        <taxon>Phaseoleae</taxon>
        <taxon>Vigna</taxon>
    </lineage>
</organism>
<evidence type="ECO:0000259" key="8">
    <source>
        <dbReference type="PROSITE" id="PS50979"/>
    </source>
</evidence>
<evidence type="ECO:0000256" key="3">
    <source>
        <dbReference type="ARBA" id="ARBA00022840"/>
    </source>
</evidence>
<keyword evidence="2 5" id="KW-0547">Nucleotide-binding</keyword>
<dbReference type="InterPro" id="IPR005482">
    <property type="entry name" value="Biotin_COase_C"/>
</dbReference>
<gene>
    <name evidence="9" type="ORF">V8G54_029341</name>
</gene>
<protein>
    <recommendedName>
        <fullName evidence="11">Methylcrotonoyl-CoA carboxylase subunit alpha, mitochondrial</fullName>
    </recommendedName>
</protein>
<dbReference type="SUPFAM" id="SSF51246">
    <property type="entry name" value="Rudiment single hybrid motif"/>
    <property type="match status" value="1"/>
</dbReference>
<dbReference type="Gene3D" id="3.30.470.20">
    <property type="entry name" value="ATP-grasp fold, B domain"/>
    <property type="match status" value="1"/>
</dbReference>
<dbReference type="PROSITE" id="PS50979">
    <property type="entry name" value="BC"/>
    <property type="match status" value="1"/>
</dbReference>
<dbReference type="EMBL" id="CP144692">
    <property type="protein sequence ID" value="WVY97190.1"/>
    <property type="molecule type" value="Genomic_DNA"/>
</dbReference>
<dbReference type="InterPro" id="IPR011054">
    <property type="entry name" value="Rudment_hybrid_motif"/>
</dbReference>
<accession>A0AAQ3MU24</accession>
<dbReference type="GO" id="GO:0005524">
    <property type="term" value="F:ATP binding"/>
    <property type="evidence" value="ECO:0007669"/>
    <property type="project" value="UniProtKB-UniRule"/>
</dbReference>
<dbReference type="Pfam" id="PF00364">
    <property type="entry name" value="Biotin_lipoyl"/>
    <property type="match status" value="1"/>
</dbReference>
<feature type="domain" description="Biotin carboxylation" evidence="8">
    <location>
        <begin position="1"/>
        <end position="307"/>
    </location>
</feature>
<dbReference type="SMART" id="SM00878">
    <property type="entry name" value="Biotin_carb_C"/>
    <property type="match status" value="1"/>
</dbReference>
<dbReference type="Pfam" id="PF19331">
    <property type="entry name" value="MCCA_BT"/>
    <property type="match status" value="1"/>
</dbReference>
<proteinExistence type="predicted"/>
<evidence type="ECO:0000259" key="7">
    <source>
        <dbReference type="PROSITE" id="PS50975"/>
    </source>
</evidence>
<dbReference type="SUPFAM" id="SSF56059">
    <property type="entry name" value="Glutathione synthetase ATP-binding domain-like"/>
    <property type="match status" value="1"/>
</dbReference>
<dbReference type="InterPro" id="IPR005479">
    <property type="entry name" value="CPAse_ATP-bd"/>
</dbReference>
<sequence length="610" mass="67562">MVASLGKDNPCQDKHTELIISCFMPTALKRGKLLKSKKPMMGFQTSRVKTSYCGKGSKGCSYYVVMKVILIFGGLRCVVVVQTHWQGFLDEFDGQAALSAAKPYAIASSSVQGFEVIGSLISADAGTVEFIVDTVSDEFYFMEMNTRLQVEHPVTEMIVGQDLVEWQILVANGEALPLSQSQAMLLKLESMLKMFKKGFFQQLEFYTIIMFQSHLKTGVKQGDTVSMHYDPMIAKLVVWGDNRASALVKLKDSLSKFQGGHGPDGSDKVFRNVAGLPTNVSFILKLANHGAFVDGNVETHFIDNYKEDLFGDGNNSVSDKEAYEAARHNASLVAACLIEKEHFISSRNPPGGGSLLPIWYSSPPFRVHHQAKRKMELEWENEYDSGSSKTMKLTITCQPAGRYLIETEENGSPVLDVKASYVKDCHFRVEAGGVINDVNVAVYSKDQTRHIHIWQGSHHHYFREKLGLDLSEDGELQHKPKVETSANPRGTVVAPMAGLVVKVLVENKTRVEEGQPVLVLEAMKMEHVVKAPSSGYVHELQVTVGEQVSDGSVLFRVKIISKADCGAWTGSIKSHTDYSFTFMSRFWQQGLYLNGYLHAGGQPNALNLIT</sequence>
<evidence type="ECO:0000256" key="2">
    <source>
        <dbReference type="ARBA" id="ARBA00022741"/>
    </source>
</evidence>
<dbReference type="GO" id="GO:0046872">
    <property type="term" value="F:metal ion binding"/>
    <property type="evidence" value="ECO:0007669"/>
    <property type="project" value="InterPro"/>
</dbReference>
<evidence type="ECO:0000256" key="4">
    <source>
        <dbReference type="ARBA" id="ARBA00023267"/>
    </source>
</evidence>
<dbReference type="PROSITE" id="PS50975">
    <property type="entry name" value="ATP_GRASP"/>
    <property type="match status" value="1"/>
</dbReference>
<dbReference type="SUPFAM" id="SSF51230">
    <property type="entry name" value="Single hybrid motif"/>
    <property type="match status" value="1"/>
</dbReference>
<dbReference type="Proteomes" id="UP001374535">
    <property type="component" value="Chromosome 9"/>
</dbReference>
<feature type="domain" description="Lipoyl-binding" evidence="6">
    <location>
        <begin position="482"/>
        <end position="558"/>
    </location>
</feature>
<dbReference type="InterPro" id="IPR001882">
    <property type="entry name" value="Biotin_BS"/>
</dbReference>
<evidence type="ECO:0000259" key="6">
    <source>
        <dbReference type="PROSITE" id="PS50968"/>
    </source>
</evidence>
<keyword evidence="1" id="KW-0436">Ligase</keyword>
<dbReference type="InterPro" id="IPR045774">
    <property type="entry name" value="MCCA_BT_dom"/>
</dbReference>
<dbReference type="Pfam" id="PF02786">
    <property type="entry name" value="CPSase_L_D2"/>
    <property type="match status" value="1"/>
</dbReference>
<dbReference type="PROSITE" id="PS50968">
    <property type="entry name" value="BIOTINYL_LIPOYL"/>
    <property type="match status" value="1"/>
</dbReference>
<dbReference type="FunFam" id="2.40.50.100:FF:000003">
    <property type="entry name" value="Acetyl-CoA carboxylase biotin carboxyl carrier protein"/>
    <property type="match status" value="1"/>
</dbReference>
<dbReference type="InterPro" id="IPR000089">
    <property type="entry name" value="Biotin_lipoyl"/>
</dbReference>
<dbReference type="CDD" id="cd06850">
    <property type="entry name" value="biotinyl_domain"/>
    <property type="match status" value="1"/>
</dbReference>
<feature type="domain" description="ATP-grasp" evidence="7">
    <location>
        <begin position="128"/>
        <end position="172"/>
    </location>
</feature>
<dbReference type="PROSITE" id="PS00188">
    <property type="entry name" value="BIOTIN"/>
    <property type="match status" value="1"/>
</dbReference>
<dbReference type="PROSITE" id="PS00867">
    <property type="entry name" value="CPSASE_2"/>
    <property type="match status" value="1"/>
</dbReference>
<keyword evidence="4" id="KW-0092">Biotin</keyword>
<dbReference type="PANTHER" id="PTHR18866:SF33">
    <property type="entry name" value="METHYLCROTONOYL-COA CARBOXYLASE SUBUNIT ALPHA, MITOCHONDRIAL-RELATED"/>
    <property type="match status" value="1"/>
</dbReference>
<evidence type="ECO:0008006" key="11">
    <source>
        <dbReference type="Google" id="ProtNLM"/>
    </source>
</evidence>
<dbReference type="Pfam" id="PF02785">
    <property type="entry name" value="Biotin_carb_C"/>
    <property type="match status" value="1"/>
</dbReference>
<name>A0AAQ3MU24_VIGMU</name>
<evidence type="ECO:0000256" key="5">
    <source>
        <dbReference type="PROSITE-ProRule" id="PRU00409"/>
    </source>
</evidence>
<evidence type="ECO:0000256" key="1">
    <source>
        <dbReference type="ARBA" id="ARBA00022598"/>
    </source>
</evidence>
<evidence type="ECO:0000313" key="10">
    <source>
        <dbReference type="Proteomes" id="UP001374535"/>
    </source>
</evidence>
<dbReference type="InterPro" id="IPR011053">
    <property type="entry name" value="Single_hybrid_motif"/>
</dbReference>
<dbReference type="AlphaFoldDB" id="A0AAQ3MU24"/>
<evidence type="ECO:0000313" key="9">
    <source>
        <dbReference type="EMBL" id="WVY97190.1"/>
    </source>
</evidence>
<dbReference type="GO" id="GO:0004485">
    <property type="term" value="F:methylcrotonoyl-CoA carboxylase activity"/>
    <property type="evidence" value="ECO:0007669"/>
    <property type="project" value="TreeGrafter"/>
</dbReference>
<dbReference type="InterPro" id="IPR011764">
    <property type="entry name" value="Biotin_carboxylation_dom"/>
</dbReference>
<dbReference type="Gene3D" id="2.40.50.100">
    <property type="match status" value="1"/>
</dbReference>